<dbReference type="Pfam" id="PF10118">
    <property type="entry name" value="Metal_hydrol"/>
    <property type="match status" value="1"/>
</dbReference>
<dbReference type="AlphaFoldDB" id="N8W249"/>
<proteinExistence type="predicted"/>
<comment type="caution">
    <text evidence="1">The sequence shown here is derived from an EMBL/GenBank/DDBJ whole genome shotgun (WGS) entry which is preliminary data.</text>
</comment>
<dbReference type="RefSeq" id="WP_004773595.1">
    <property type="nucleotide sequence ID" value="NZ_KB849359.1"/>
</dbReference>
<dbReference type="Proteomes" id="UP000013049">
    <property type="component" value="Unassembled WGS sequence"/>
</dbReference>
<protein>
    <recommendedName>
        <fullName evidence="3">Metal-dependent hydrolase</fullName>
    </recommendedName>
</protein>
<accession>N8W249</accession>
<dbReference type="PATRIC" id="fig|1217712.3.peg.3308"/>
<name>N8W249_9GAMM</name>
<dbReference type="InterPro" id="IPR016516">
    <property type="entry name" value="UCP07580"/>
</dbReference>
<evidence type="ECO:0000313" key="2">
    <source>
        <dbReference type="Proteomes" id="UP000013049"/>
    </source>
</evidence>
<dbReference type="eggNOG" id="COG3687">
    <property type="taxonomic scope" value="Bacteria"/>
</dbReference>
<evidence type="ECO:0000313" key="1">
    <source>
        <dbReference type="EMBL" id="ENU90958.1"/>
    </source>
</evidence>
<organism evidence="1 2">
    <name type="scientific">Acinetobacter vivianii</name>
    <dbReference type="NCBI Taxonomy" id="1776742"/>
    <lineage>
        <taxon>Bacteria</taxon>
        <taxon>Pseudomonadati</taxon>
        <taxon>Pseudomonadota</taxon>
        <taxon>Gammaproteobacteria</taxon>
        <taxon>Moraxellales</taxon>
        <taxon>Moraxellaceae</taxon>
        <taxon>Acinetobacter</taxon>
    </lineage>
</organism>
<dbReference type="PIRSF" id="PIRSF007580">
    <property type="entry name" value="UCP07580"/>
    <property type="match status" value="1"/>
</dbReference>
<reference evidence="1 2" key="1">
    <citation type="submission" date="2013-02" db="EMBL/GenBank/DDBJ databases">
        <title>The Genome Sequence of Acinetobacter sp. NIPH 758.</title>
        <authorList>
            <consortium name="The Broad Institute Genome Sequencing Platform"/>
            <consortium name="The Broad Institute Genome Sequencing Center for Infectious Disease"/>
            <person name="Cerqueira G."/>
            <person name="Feldgarden M."/>
            <person name="Courvalin P."/>
            <person name="Perichon B."/>
            <person name="Grillot-Courvalin C."/>
            <person name="Clermont D."/>
            <person name="Rocha E."/>
            <person name="Yoon E.-J."/>
            <person name="Nemec A."/>
            <person name="Walker B."/>
            <person name="Young S.K."/>
            <person name="Zeng Q."/>
            <person name="Gargeya S."/>
            <person name="Fitzgerald M."/>
            <person name="Haas B."/>
            <person name="Abouelleil A."/>
            <person name="Alvarado L."/>
            <person name="Arachchi H.M."/>
            <person name="Berlin A.M."/>
            <person name="Chapman S.B."/>
            <person name="Dewar J."/>
            <person name="Goldberg J."/>
            <person name="Griggs A."/>
            <person name="Gujja S."/>
            <person name="Hansen M."/>
            <person name="Howarth C."/>
            <person name="Imamovic A."/>
            <person name="Larimer J."/>
            <person name="McCowan C."/>
            <person name="Murphy C."/>
            <person name="Neiman D."/>
            <person name="Pearson M."/>
            <person name="Priest M."/>
            <person name="Roberts A."/>
            <person name="Saif S."/>
            <person name="Shea T."/>
            <person name="Sisk P."/>
            <person name="Sykes S."/>
            <person name="Wortman J."/>
            <person name="Nusbaum C."/>
            <person name="Birren B."/>
        </authorList>
    </citation>
    <scope>NUCLEOTIDE SEQUENCE [LARGE SCALE GENOMIC DNA]</scope>
    <source>
        <strain evidence="1 2">NIPH 758</strain>
    </source>
</reference>
<gene>
    <name evidence="1" type="ORF">F971_03425</name>
</gene>
<evidence type="ECO:0008006" key="3">
    <source>
        <dbReference type="Google" id="ProtNLM"/>
    </source>
</evidence>
<sequence length="289" mass="33528">MKNATLYKTDEIVSRTNLEFHFDQVPKYWFGEDPFKTRFFDALGLSFPDGEKFFIQSVKAFRDKVTDPKLLNDISAFIKQEAQHGIIHNLMNENLKKQNIPVKRLMGVLKNSLNYNKSLEFNLAVTVAYEHVTALLAQCLFEDRLVFAEANPRMQALWIWHSIEEMEHRAVAFNVMKQVGNVDEEMRVIAFRKTFSLIFDSALGVANIMLRCDGFSNNERKLMLDKGKDWLFGPKGMMSTKMPLILDSLKEDFNPSHYPIINHYDVWVKAIEETNDPIYAANKFWEAGL</sequence>
<dbReference type="EMBL" id="APPC01000024">
    <property type="protein sequence ID" value="ENU90958.1"/>
    <property type="molecule type" value="Genomic_DNA"/>
</dbReference>
<dbReference type="PANTHER" id="PTHR39456:SF1">
    <property type="entry name" value="METAL-DEPENDENT HYDROLASE"/>
    <property type="match status" value="1"/>
</dbReference>
<dbReference type="PANTHER" id="PTHR39456">
    <property type="entry name" value="METAL-DEPENDENT HYDROLASE"/>
    <property type="match status" value="1"/>
</dbReference>
<dbReference type="HOGENOM" id="CLU_051636_0_1_6"/>